<name>A0AAD6XQM9_9AGAR</name>
<reference evidence="3" key="1">
    <citation type="submission" date="2023-03" db="EMBL/GenBank/DDBJ databases">
        <title>Massive genome expansion in bonnet fungi (Mycena s.s.) driven by repeated elements and novel gene families across ecological guilds.</title>
        <authorList>
            <consortium name="Lawrence Berkeley National Laboratory"/>
            <person name="Harder C.B."/>
            <person name="Miyauchi S."/>
            <person name="Viragh M."/>
            <person name="Kuo A."/>
            <person name="Thoen E."/>
            <person name="Andreopoulos B."/>
            <person name="Lu D."/>
            <person name="Skrede I."/>
            <person name="Drula E."/>
            <person name="Henrissat B."/>
            <person name="Morin E."/>
            <person name="Kohler A."/>
            <person name="Barry K."/>
            <person name="LaButti K."/>
            <person name="Morin E."/>
            <person name="Salamov A."/>
            <person name="Lipzen A."/>
            <person name="Mereny Z."/>
            <person name="Hegedus B."/>
            <person name="Baldrian P."/>
            <person name="Stursova M."/>
            <person name="Weitz H."/>
            <person name="Taylor A."/>
            <person name="Grigoriev I.V."/>
            <person name="Nagy L.G."/>
            <person name="Martin F."/>
            <person name="Kauserud H."/>
        </authorList>
    </citation>
    <scope>NUCLEOTIDE SEQUENCE</scope>
    <source>
        <strain evidence="3">CBHHK173m</strain>
    </source>
</reference>
<gene>
    <name evidence="3" type="ORF">B0H15DRAFT_905686</name>
</gene>
<dbReference type="InterPro" id="IPR007527">
    <property type="entry name" value="Znf_SWIM"/>
</dbReference>
<keyword evidence="1" id="KW-0479">Metal-binding</keyword>
<feature type="domain" description="SWIM-type" evidence="2">
    <location>
        <begin position="235"/>
        <end position="266"/>
    </location>
</feature>
<evidence type="ECO:0000313" key="4">
    <source>
        <dbReference type="Proteomes" id="UP001222325"/>
    </source>
</evidence>
<evidence type="ECO:0000259" key="2">
    <source>
        <dbReference type="PROSITE" id="PS50966"/>
    </source>
</evidence>
<keyword evidence="1" id="KW-0863">Zinc-finger</keyword>
<dbReference type="PROSITE" id="PS50966">
    <property type="entry name" value="ZF_SWIM"/>
    <property type="match status" value="1"/>
</dbReference>
<protein>
    <recommendedName>
        <fullName evidence="2">SWIM-type domain-containing protein</fullName>
    </recommendedName>
</protein>
<proteinExistence type="predicted"/>
<evidence type="ECO:0000256" key="1">
    <source>
        <dbReference type="PROSITE-ProRule" id="PRU00325"/>
    </source>
</evidence>
<dbReference type="PANTHER" id="PTHR33977:SF1">
    <property type="entry name" value="ZINC ION BINDING PROTEIN"/>
    <property type="match status" value="1"/>
</dbReference>
<dbReference type="GO" id="GO:0008270">
    <property type="term" value="F:zinc ion binding"/>
    <property type="evidence" value="ECO:0007669"/>
    <property type="project" value="UniProtKB-KW"/>
</dbReference>
<keyword evidence="1" id="KW-0862">Zinc</keyword>
<keyword evidence="4" id="KW-1185">Reference proteome</keyword>
<organism evidence="3 4">
    <name type="scientific">Mycena belliarum</name>
    <dbReference type="NCBI Taxonomy" id="1033014"/>
    <lineage>
        <taxon>Eukaryota</taxon>
        <taxon>Fungi</taxon>
        <taxon>Dikarya</taxon>
        <taxon>Basidiomycota</taxon>
        <taxon>Agaricomycotina</taxon>
        <taxon>Agaricomycetes</taxon>
        <taxon>Agaricomycetidae</taxon>
        <taxon>Agaricales</taxon>
        <taxon>Marasmiineae</taxon>
        <taxon>Mycenaceae</taxon>
        <taxon>Mycena</taxon>
    </lineage>
</organism>
<dbReference type="EMBL" id="JARJCN010000018">
    <property type="protein sequence ID" value="KAJ7092324.1"/>
    <property type="molecule type" value="Genomic_DNA"/>
</dbReference>
<dbReference type="PANTHER" id="PTHR33977">
    <property type="entry name" value="ZINC ION BINDING PROTEIN"/>
    <property type="match status" value="1"/>
</dbReference>
<evidence type="ECO:0000313" key="3">
    <source>
        <dbReference type="EMBL" id="KAJ7092324.1"/>
    </source>
</evidence>
<comment type="caution">
    <text evidence="3">The sequence shown here is derived from an EMBL/GenBank/DDBJ whole genome shotgun (WGS) entry which is preliminary data.</text>
</comment>
<dbReference type="Proteomes" id="UP001222325">
    <property type="component" value="Unassembled WGS sequence"/>
</dbReference>
<dbReference type="AlphaFoldDB" id="A0AAD6XQM9"/>
<sequence length="505" mass="57974">MLASSGTQATIAFFLRVHRARNPLTIPRNIMTDFDRAQINAILQEYFHALLRIFLCWWHVLHAWQKHFHTTKHPELWELLKRWIRMTDLTEFNATWIKIKEMAPPAFVVYLTTYWMPENILKMWSAMYRKDRTIFAMCDTNMLIEAWHHVLKGKFFRGKRNRRLDHLLSTLLNDVLPYYALKQRRQELGFEGVDIEVKKRCDVMERSKVYVKDDIEHIEDGKYLVKSKSTPTRIYEVDLETYTCTCLDFPLISFCKHLCAVQSFFAEPTGPGLSDVPIPDIPSFADTPAPQTDCDVLAPKPDTASRTAVLLAEKLERLAARLRQSKGSFPSFEELEAVVDSMMENSDDGGAMILPVSQRLPPNLKTWHHTHAAMMPGIKRRRKRVGDAYGGGANSGNLAKKSKTVSYVCTPSLISRIAQTSHVQFYSRTGTGGPFAPFSVAVFSCHPTDTIYLYSPNTLYSCLLPYGSRYYTLYPARHELVILLSPAIGHTYYIEVNSHLYYLVL</sequence>
<accession>A0AAD6XQM9</accession>